<accession>A0A5R9H4M6</accession>
<gene>
    <name evidence="1" type="ORF">FE246_06865</name>
</gene>
<dbReference type="Proteomes" id="UP000308001">
    <property type="component" value="Unassembled WGS sequence"/>
</dbReference>
<evidence type="ECO:0000313" key="2">
    <source>
        <dbReference type="Proteomes" id="UP000308001"/>
    </source>
</evidence>
<dbReference type="AlphaFoldDB" id="A0A5R9H4M6"/>
<name>A0A5R9H4M6_9BACT</name>
<organism evidence="1 2">
    <name type="scientific">Aliarcobacter thereius</name>
    <dbReference type="NCBI Taxonomy" id="544718"/>
    <lineage>
        <taxon>Bacteria</taxon>
        <taxon>Pseudomonadati</taxon>
        <taxon>Campylobacterota</taxon>
        <taxon>Epsilonproteobacteria</taxon>
        <taxon>Campylobacterales</taxon>
        <taxon>Arcobacteraceae</taxon>
        <taxon>Aliarcobacter</taxon>
    </lineage>
</organism>
<protein>
    <submittedName>
        <fullName evidence="1">Uncharacterized protein</fullName>
    </submittedName>
</protein>
<proteinExistence type="predicted"/>
<dbReference type="RefSeq" id="WP_066428899.1">
    <property type="nucleotide sequence ID" value="NZ_LCUK01000003.1"/>
</dbReference>
<evidence type="ECO:0000313" key="1">
    <source>
        <dbReference type="EMBL" id="TLS72142.1"/>
    </source>
</evidence>
<sequence length="130" mass="14314">MSTDIKNPITDKNLKNKNDVSISEFGNYVYGTLDGVDFGASGKLENGNPYPAKVILRFIFKINEKKTSGAVEIITSRSVVNNFRITTTDGELPNLVSKYNELVGKTMLIKYVLGDGQNVVINPDNLTILN</sequence>
<reference evidence="1 2" key="1">
    <citation type="submission" date="2019-05" db="EMBL/GenBank/DDBJ databases">
        <title>Arcobacter cibarius and Arcobacter thereius providing challenges in identification an antibiotic susceptibility and Quinolone resistance.</title>
        <authorList>
            <person name="Busch A."/>
            <person name="Hanel I."/>
            <person name="Hotzel H."/>
            <person name="Tomaso H."/>
        </authorList>
    </citation>
    <scope>NUCLEOTIDE SEQUENCE [LARGE SCALE GENOMIC DNA]</scope>
    <source>
        <strain evidence="1 2">17CS1191_2</strain>
    </source>
</reference>
<comment type="caution">
    <text evidence="1">The sequence shown here is derived from an EMBL/GenBank/DDBJ whole genome shotgun (WGS) entry which is preliminary data.</text>
</comment>
<dbReference type="EMBL" id="VBUF01000003">
    <property type="protein sequence ID" value="TLS72142.1"/>
    <property type="molecule type" value="Genomic_DNA"/>
</dbReference>